<dbReference type="Proteomes" id="UP000594380">
    <property type="component" value="Unassembled WGS sequence"/>
</dbReference>
<evidence type="ECO:0000313" key="1">
    <source>
        <dbReference type="EMBL" id="NUY01690.1"/>
    </source>
</evidence>
<reference evidence="1 2" key="1">
    <citation type="submission" date="2020-02" db="EMBL/GenBank/DDBJ databases">
        <title>Paraburkholderia simonii sp. nov. and Paraburkholderia youngii sp. nov. Brazilian and Mexican Mimosa-associated rhizobia.</title>
        <authorList>
            <person name="Mavima L."/>
            <person name="Beukes C.W."/>
            <person name="Chan W.Y."/>
            <person name="Palmer M."/>
            <person name="De Meyer S.E."/>
            <person name="James E.K."/>
            <person name="Venter S.N."/>
            <person name="Steenkamp E.T."/>
        </authorList>
    </citation>
    <scope>NUCLEOTIDE SEQUENCE [LARGE SCALE GENOMIC DNA]</scope>
    <source>
        <strain evidence="1 2">JPY169</strain>
    </source>
</reference>
<organism evidence="1 2">
    <name type="scientific">Paraburkholderia youngii</name>
    <dbReference type="NCBI Taxonomy" id="2782701"/>
    <lineage>
        <taxon>Bacteria</taxon>
        <taxon>Pseudomonadati</taxon>
        <taxon>Pseudomonadota</taxon>
        <taxon>Betaproteobacteria</taxon>
        <taxon>Burkholderiales</taxon>
        <taxon>Burkholderiaceae</taxon>
        <taxon>Paraburkholderia</taxon>
    </lineage>
</organism>
<gene>
    <name evidence="1" type="ORF">G5S42_18750</name>
</gene>
<dbReference type="AlphaFoldDB" id="A0A7Y6JZN0"/>
<evidence type="ECO:0000313" key="2">
    <source>
        <dbReference type="Proteomes" id="UP000594380"/>
    </source>
</evidence>
<name>A0A7Y6JZN0_9BURK</name>
<dbReference type="EMBL" id="JAALDK010000001">
    <property type="protein sequence ID" value="NUY01690.1"/>
    <property type="molecule type" value="Genomic_DNA"/>
</dbReference>
<dbReference type="GeneID" id="301102378"/>
<sequence>MTHPSFHIVSTMQSRASITEAGRTRTAVAKTWSEMPPTGQRRVDGFLNGAPCRFVLTFGAGRGAVTKFYAYFEVRGQVWYIDTGDGYLSDGASVDFKD</sequence>
<accession>A0A7Y6JZN0</accession>
<protein>
    <submittedName>
        <fullName evidence="1">Uncharacterized protein</fullName>
    </submittedName>
</protein>
<dbReference type="RefSeq" id="WP_176108164.1">
    <property type="nucleotide sequence ID" value="NZ_JAALDK010000001.1"/>
</dbReference>
<comment type="caution">
    <text evidence="1">The sequence shown here is derived from an EMBL/GenBank/DDBJ whole genome shotgun (WGS) entry which is preliminary data.</text>
</comment>
<proteinExistence type="predicted"/>